<dbReference type="GeneID" id="79715962"/>
<evidence type="ECO:0000313" key="2">
    <source>
        <dbReference type="EMBL" id="UNH31098.1"/>
    </source>
</evidence>
<evidence type="ECO:0000313" key="3">
    <source>
        <dbReference type="Proteomes" id="UP000829116"/>
    </source>
</evidence>
<gene>
    <name evidence="2" type="ORF">MNY72_01850</name>
</gene>
<organism evidence="2 3">
    <name type="scientific">Moellerella wisconsensis</name>
    <dbReference type="NCBI Taxonomy" id="158849"/>
    <lineage>
        <taxon>Bacteria</taxon>
        <taxon>Pseudomonadati</taxon>
        <taxon>Pseudomonadota</taxon>
        <taxon>Gammaproteobacteria</taxon>
        <taxon>Enterobacterales</taxon>
        <taxon>Morganellaceae</taxon>
        <taxon>Moellerella</taxon>
    </lineage>
</organism>
<sequence length="165" mass="18798">MKLWGYGVIIILALGSAFLLGGMMNQHPRYPLHHLVEQSVKDIMEYPEATSYRNMSSYFAGYTRDNGKIVYVCGEVFRFNENLPDEFKPFIVKAYISADDVVTLSMPVIAFGQRIFTQEQVQKVWDLRCHSLTDMNNSILSINDGVYTNAIDDGLTTEGQDIKKR</sequence>
<name>A0A9Q8V3Q3_9GAMM</name>
<reference evidence="2" key="1">
    <citation type="submission" date="2022-03" db="EMBL/GenBank/DDBJ databases">
        <title>ESBL-producing Moellerella wisconsensis and Escherichia marmotae isolated from wild game meat.</title>
        <authorList>
            <person name="Biggel M."/>
        </authorList>
    </citation>
    <scope>NUCLEOTIDE SEQUENCE</scope>
    <source>
        <strain evidence="2">W51</strain>
    </source>
</reference>
<dbReference type="AlphaFoldDB" id="A0A9Q8V3Q3"/>
<keyword evidence="1" id="KW-0812">Transmembrane</keyword>
<proteinExistence type="predicted"/>
<dbReference type="EMBL" id="CP093245">
    <property type="protein sequence ID" value="UNH31098.1"/>
    <property type="molecule type" value="Genomic_DNA"/>
</dbReference>
<protein>
    <submittedName>
        <fullName evidence="2">Uncharacterized protein</fullName>
    </submittedName>
</protein>
<dbReference type="Proteomes" id="UP000829116">
    <property type="component" value="Chromosome"/>
</dbReference>
<keyword evidence="1" id="KW-0472">Membrane</keyword>
<feature type="transmembrane region" description="Helical" evidence="1">
    <location>
        <begin position="6"/>
        <end position="24"/>
    </location>
</feature>
<evidence type="ECO:0000256" key="1">
    <source>
        <dbReference type="SAM" id="Phobius"/>
    </source>
</evidence>
<accession>A0A9Q8V3Q3</accession>
<dbReference type="RefSeq" id="WP_241501320.1">
    <property type="nucleotide sequence ID" value="NZ_CAWQWH010000001.1"/>
</dbReference>
<keyword evidence="1" id="KW-1133">Transmembrane helix</keyword>